<dbReference type="PANTHER" id="PTHR43591">
    <property type="entry name" value="METHYLTRANSFERASE"/>
    <property type="match status" value="1"/>
</dbReference>
<feature type="region of interest" description="Disordered" evidence="1">
    <location>
        <begin position="1"/>
        <end position="68"/>
    </location>
</feature>
<dbReference type="Gene3D" id="3.40.50.150">
    <property type="entry name" value="Vaccinia Virus protein VP39"/>
    <property type="match status" value="1"/>
</dbReference>
<protein>
    <recommendedName>
        <fullName evidence="4">Methyltransferase domain-containing protein</fullName>
    </recommendedName>
</protein>
<name>A0ABP9Z1H8_9FUNG</name>
<evidence type="ECO:0008006" key="4">
    <source>
        <dbReference type="Google" id="ProtNLM"/>
    </source>
</evidence>
<dbReference type="Pfam" id="PF13489">
    <property type="entry name" value="Methyltransf_23"/>
    <property type="match status" value="1"/>
</dbReference>
<comment type="caution">
    <text evidence="2">The sequence shown here is derived from an EMBL/GenBank/DDBJ whole genome shotgun (WGS) entry which is preliminary data.</text>
</comment>
<accession>A0ABP9Z1H8</accession>
<evidence type="ECO:0000256" key="1">
    <source>
        <dbReference type="SAM" id="MobiDB-lite"/>
    </source>
</evidence>
<evidence type="ECO:0000313" key="3">
    <source>
        <dbReference type="Proteomes" id="UP001473302"/>
    </source>
</evidence>
<dbReference type="CDD" id="cd02440">
    <property type="entry name" value="AdoMet_MTases"/>
    <property type="match status" value="1"/>
</dbReference>
<evidence type="ECO:0000313" key="2">
    <source>
        <dbReference type="EMBL" id="GAA5812964.1"/>
    </source>
</evidence>
<sequence length="414" mass="46958">MGSYNSTSRRGEAESAYASKSSRIPKHLQPLKRKKTKKSSISSTSTSEPKASAEITPPPLFNPANTFQEENYGGEPLDSVVVDHSVSSPQLCLKNKKTGSLKTTYDGVESRYISLPCSQPELDRQRVVLYIMRWAFESRHLVPPIIKQKLFEGIRVLDVGCGPGLWLGHPLLDMAEDFRKSVFDSIDICNLVTSKQEAENNPYHFPSSKAKVTELSVKSKSEKLKDNFTFTEHNMIKDGPLPFADNSFDYTQQSQVLLVYNRENWKKKLLDLKRVTKPGGIIRLLEVDLYPQKLGEKGGLWRDQVHRLVDKAADIPTRISCHLEQVLADAGLENIESRFVTIPVGSWGLDIGVLWEYNLIGFLDSFKPFLSELMEVTEEEYEEQQKALTDELQDENIKPFNNIFIAWGKVKETE</sequence>
<reference evidence="2 3" key="1">
    <citation type="submission" date="2024-04" db="EMBL/GenBank/DDBJ databases">
        <title>genome sequences of Mucor flavus KT1a and Helicostylum pulchrum KT1b strains isolated from the surface of a dry-aged beef.</title>
        <authorList>
            <person name="Toyotome T."/>
            <person name="Hosono M."/>
            <person name="Torimaru M."/>
            <person name="Fukuda K."/>
            <person name="Mikami N."/>
        </authorList>
    </citation>
    <scope>NUCLEOTIDE SEQUENCE [LARGE SCALE GENOMIC DNA]</scope>
    <source>
        <strain evidence="2 3">KT1a</strain>
    </source>
</reference>
<dbReference type="Proteomes" id="UP001473302">
    <property type="component" value="Unassembled WGS sequence"/>
</dbReference>
<feature type="compositionally biased region" description="Low complexity" evidence="1">
    <location>
        <begin position="39"/>
        <end position="52"/>
    </location>
</feature>
<dbReference type="InterPro" id="IPR029063">
    <property type="entry name" value="SAM-dependent_MTases_sf"/>
</dbReference>
<feature type="compositionally biased region" description="Basic residues" evidence="1">
    <location>
        <begin position="23"/>
        <end position="38"/>
    </location>
</feature>
<proteinExistence type="predicted"/>
<dbReference type="EMBL" id="BAABUK010000015">
    <property type="protein sequence ID" value="GAA5812964.1"/>
    <property type="molecule type" value="Genomic_DNA"/>
</dbReference>
<dbReference type="SUPFAM" id="SSF53335">
    <property type="entry name" value="S-adenosyl-L-methionine-dependent methyltransferases"/>
    <property type="match status" value="1"/>
</dbReference>
<organism evidence="2 3">
    <name type="scientific">Mucor flavus</name>
    <dbReference type="NCBI Taxonomy" id="439312"/>
    <lineage>
        <taxon>Eukaryota</taxon>
        <taxon>Fungi</taxon>
        <taxon>Fungi incertae sedis</taxon>
        <taxon>Mucoromycota</taxon>
        <taxon>Mucoromycotina</taxon>
        <taxon>Mucoromycetes</taxon>
        <taxon>Mucorales</taxon>
        <taxon>Mucorineae</taxon>
        <taxon>Mucoraceae</taxon>
        <taxon>Mucor</taxon>
    </lineage>
</organism>
<keyword evidence="3" id="KW-1185">Reference proteome</keyword>
<gene>
    <name evidence="2" type="ORF">MFLAVUS_006426</name>
</gene>